<dbReference type="EMBL" id="BAAAZD010000002">
    <property type="protein sequence ID" value="GAA4009279.1"/>
    <property type="molecule type" value="Genomic_DNA"/>
</dbReference>
<dbReference type="RefSeq" id="WP_344710671.1">
    <property type="nucleotide sequence ID" value="NZ_BAAAZD010000002.1"/>
</dbReference>
<comment type="caution">
    <text evidence="2">The sequence shown here is derived from an EMBL/GenBank/DDBJ whole genome shotgun (WGS) entry which is preliminary data.</text>
</comment>
<evidence type="ECO:0000256" key="1">
    <source>
        <dbReference type="SAM" id="MobiDB-lite"/>
    </source>
</evidence>
<feature type="region of interest" description="Disordered" evidence="1">
    <location>
        <begin position="110"/>
        <end position="130"/>
    </location>
</feature>
<dbReference type="Proteomes" id="UP001501310">
    <property type="component" value="Unassembled WGS sequence"/>
</dbReference>
<keyword evidence="3" id="KW-1185">Reference proteome</keyword>
<reference evidence="3" key="1">
    <citation type="journal article" date="2019" name="Int. J. Syst. Evol. Microbiol.">
        <title>The Global Catalogue of Microorganisms (GCM) 10K type strain sequencing project: providing services to taxonomists for standard genome sequencing and annotation.</title>
        <authorList>
            <consortium name="The Broad Institute Genomics Platform"/>
            <consortium name="The Broad Institute Genome Sequencing Center for Infectious Disease"/>
            <person name="Wu L."/>
            <person name="Ma J."/>
        </authorList>
    </citation>
    <scope>NUCLEOTIDE SEQUENCE [LARGE SCALE GENOMIC DNA]</scope>
    <source>
        <strain evidence="3">JCM 16603</strain>
    </source>
</reference>
<evidence type="ECO:0000313" key="3">
    <source>
        <dbReference type="Proteomes" id="UP001501310"/>
    </source>
</evidence>
<organism evidence="2 3">
    <name type="scientific">Sphingomonas humi</name>
    <dbReference type="NCBI Taxonomy" id="335630"/>
    <lineage>
        <taxon>Bacteria</taxon>
        <taxon>Pseudomonadati</taxon>
        <taxon>Pseudomonadota</taxon>
        <taxon>Alphaproteobacteria</taxon>
        <taxon>Sphingomonadales</taxon>
        <taxon>Sphingomonadaceae</taxon>
        <taxon>Sphingomonas</taxon>
    </lineage>
</organism>
<proteinExistence type="predicted"/>
<dbReference type="InterPro" id="IPR036265">
    <property type="entry name" value="HIT-like_sf"/>
</dbReference>
<dbReference type="Gene3D" id="3.30.428.10">
    <property type="entry name" value="HIT-like"/>
    <property type="match status" value="1"/>
</dbReference>
<sequence>MRTDPPNATLLKFGYPATLLHEGRHWAVLVRPAQPTLGSLVLCALGDFRSYGDLPAEAFTEQGQLVAQIERLLRSVSRYDRINYLMLMMVDPNVHFHVLPRYEGARQFDGTSFPDTGWPGQPDLSATQPASPALVTALRSSWQSEMSQEDEI</sequence>
<protein>
    <submittedName>
        <fullName evidence="2">HIT family protein</fullName>
    </submittedName>
</protein>
<evidence type="ECO:0000313" key="2">
    <source>
        <dbReference type="EMBL" id="GAA4009279.1"/>
    </source>
</evidence>
<gene>
    <name evidence="2" type="ORF">GCM10022211_24150</name>
</gene>
<dbReference type="SUPFAM" id="SSF54197">
    <property type="entry name" value="HIT-like"/>
    <property type="match status" value="1"/>
</dbReference>
<name>A0ABP7SAV1_9SPHN</name>
<accession>A0ABP7SAV1</accession>